<comment type="cofactor">
    <cofactor evidence="1">
        <name>FAD</name>
        <dbReference type="ChEBI" id="CHEBI:57692"/>
    </cofactor>
</comment>
<dbReference type="PANTHER" id="PTHR43557">
    <property type="entry name" value="APOPTOSIS-INDUCING FACTOR 1"/>
    <property type="match status" value="1"/>
</dbReference>
<keyword evidence="7" id="KW-0408">Iron</keyword>
<dbReference type="PANTHER" id="PTHR43557:SF2">
    <property type="entry name" value="RIESKE DOMAIN-CONTAINING PROTEIN-RELATED"/>
    <property type="match status" value="1"/>
</dbReference>
<dbReference type="AlphaFoldDB" id="A0A518N311"/>
<dbReference type="KEGG" id="lug:FPZ22_04760"/>
<keyword evidence="6" id="KW-0560">Oxidoreductase</keyword>
<evidence type="ECO:0000256" key="6">
    <source>
        <dbReference type="ARBA" id="ARBA00023002"/>
    </source>
</evidence>
<dbReference type="InterPro" id="IPR028202">
    <property type="entry name" value="Reductase_C"/>
</dbReference>
<dbReference type="InterPro" id="IPR036188">
    <property type="entry name" value="FAD/NAD-bd_sf"/>
</dbReference>
<evidence type="ECO:0000256" key="9">
    <source>
        <dbReference type="SAM" id="MobiDB-lite"/>
    </source>
</evidence>
<keyword evidence="5" id="KW-0274">FAD</keyword>
<evidence type="ECO:0000256" key="5">
    <source>
        <dbReference type="ARBA" id="ARBA00022827"/>
    </source>
</evidence>
<feature type="region of interest" description="Disordered" evidence="9">
    <location>
        <begin position="111"/>
        <end position="131"/>
    </location>
</feature>
<evidence type="ECO:0000256" key="4">
    <source>
        <dbReference type="ARBA" id="ARBA00022723"/>
    </source>
</evidence>
<dbReference type="GO" id="GO:0051537">
    <property type="term" value="F:2 iron, 2 sulfur cluster binding"/>
    <property type="evidence" value="ECO:0007669"/>
    <property type="project" value="UniProtKB-KW"/>
</dbReference>
<keyword evidence="3" id="KW-0001">2Fe-2S</keyword>
<proteinExistence type="predicted"/>
<dbReference type="InterPro" id="IPR050446">
    <property type="entry name" value="FAD-oxidoreductase/Apoptosis"/>
</dbReference>
<evidence type="ECO:0000259" key="10">
    <source>
        <dbReference type="PROSITE" id="PS51296"/>
    </source>
</evidence>
<dbReference type="InterPro" id="IPR023753">
    <property type="entry name" value="FAD/NAD-binding_dom"/>
</dbReference>
<protein>
    <submittedName>
        <fullName evidence="11">Rieske 2Fe-2S domain-containing protein</fullName>
    </submittedName>
</protein>
<dbReference type="Gene3D" id="3.30.390.30">
    <property type="match status" value="1"/>
</dbReference>
<keyword evidence="12" id="KW-1185">Reference proteome</keyword>
<dbReference type="PROSITE" id="PS51296">
    <property type="entry name" value="RIESKE"/>
    <property type="match status" value="1"/>
</dbReference>
<sequence>MAPTDTIPSGPDLAGGIPLADIPRGGTLAGHVDGAPVLLARFDDGVHAVGGTCSHYGGPLADGLVLDGEVHCPWHHACFSLRTGAALRAPAFAPLARWDVDIIDDTVFVRAPDTAPSPPAPTSPRRRRGHPGRIAIIGGGAAGFAAAERLRGLGFAGALSMLSADEAPPCDRPNLSKDYLAGTAPEDWIPLQAADFYDAHGIDLRLGCEVRAIDTASRHLLAADGARIAYDALLIATGAEPRLLTLPGFDRPNVFTLRSLADARAIVAACAHATSVALVGAGFIGLEAAGALRSRGLEVHVVAREAVPMARALGPDVGGFLLDLHRARGIVFHTDATVKDFDGRVVTLEDGTGIPADVVVVGVGVSPRTELVSGTGIAVRDGILVDACLRTAVPGILAAGDVARYPHGDGDLRIEHWVHAERQGQVAAANLLGDPEPFADVPFFWTHHQGVALRCSGVLQGWDRIRIDGEPSRRDFTARYYRGGRLVAAASVGRDLENLRLEAALAGERTFAFP</sequence>
<evidence type="ECO:0000256" key="3">
    <source>
        <dbReference type="ARBA" id="ARBA00022714"/>
    </source>
</evidence>
<dbReference type="Pfam" id="PF14759">
    <property type="entry name" value="Reductase_C"/>
    <property type="match status" value="1"/>
</dbReference>
<organism evidence="11 12">
    <name type="scientific">Luteimonas granuli</name>
    <dbReference type="NCBI Taxonomy" id="1176533"/>
    <lineage>
        <taxon>Bacteria</taxon>
        <taxon>Pseudomonadati</taxon>
        <taxon>Pseudomonadota</taxon>
        <taxon>Gammaproteobacteria</taxon>
        <taxon>Lysobacterales</taxon>
        <taxon>Lysobacteraceae</taxon>
        <taxon>Luteimonas</taxon>
    </lineage>
</organism>
<feature type="domain" description="Rieske" evidence="10">
    <location>
        <begin position="14"/>
        <end position="109"/>
    </location>
</feature>
<dbReference type="GO" id="GO:0005737">
    <property type="term" value="C:cytoplasm"/>
    <property type="evidence" value="ECO:0007669"/>
    <property type="project" value="TreeGrafter"/>
</dbReference>
<gene>
    <name evidence="11" type="ORF">FPZ22_04760</name>
</gene>
<keyword evidence="2" id="KW-0285">Flavoprotein</keyword>
<dbReference type="InterPro" id="IPR016156">
    <property type="entry name" value="FAD/NAD-linked_Rdtase_dimer_sf"/>
</dbReference>
<evidence type="ECO:0000256" key="1">
    <source>
        <dbReference type="ARBA" id="ARBA00001974"/>
    </source>
</evidence>
<evidence type="ECO:0000313" key="11">
    <source>
        <dbReference type="EMBL" id="QDW66289.1"/>
    </source>
</evidence>
<dbReference type="GO" id="GO:0046872">
    <property type="term" value="F:metal ion binding"/>
    <property type="evidence" value="ECO:0007669"/>
    <property type="project" value="UniProtKB-KW"/>
</dbReference>
<accession>A0A518N311</accession>
<dbReference type="Pfam" id="PF07992">
    <property type="entry name" value="Pyr_redox_2"/>
    <property type="match status" value="1"/>
</dbReference>
<dbReference type="Gene3D" id="3.50.50.60">
    <property type="entry name" value="FAD/NAD(P)-binding domain"/>
    <property type="match status" value="2"/>
</dbReference>
<dbReference type="SUPFAM" id="SSF55424">
    <property type="entry name" value="FAD/NAD-linked reductases, dimerisation (C-terminal) domain"/>
    <property type="match status" value="1"/>
</dbReference>
<dbReference type="Pfam" id="PF00355">
    <property type="entry name" value="Rieske"/>
    <property type="match status" value="1"/>
</dbReference>
<evidence type="ECO:0000256" key="8">
    <source>
        <dbReference type="ARBA" id="ARBA00023014"/>
    </source>
</evidence>
<dbReference type="RefSeq" id="WP_144890892.1">
    <property type="nucleotide sequence ID" value="NZ_CP042218.1"/>
</dbReference>
<evidence type="ECO:0000256" key="2">
    <source>
        <dbReference type="ARBA" id="ARBA00022630"/>
    </source>
</evidence>
<dbReference type="Gene3D" id="2.102.10.10">
    <property type="entry name" value="Rieske [2Fe-2S] iron-sulphur domain"/>
    <property type="match status" value="1"/>
</dbReference>
<evidence type="ECO:0000313" key="12">
    <source>
        <dbReference type="Proteomes" id="UP000316584"/>
    </source>
</evidence>
<dbReference type="OrthoDB" id="9768666at2"/>
<dbReference type="InterPro" id="IPR017941">
    <property type="entry name" value="Rieske_2Fe-2S"/>
</dbReference>
<evidence type="ECO:0000256" key="7">
    <source>
        <dbReference type="ARBA" id="ARBA00023004"/>
    </source>
</evidence>
<dbReference type="GO" id="GO:0016651">
    <property type="term" value="F:oxidoreductase activity, acting on NAD(P)H"/>
    <property type="evidence" value="ECO:0007669"/>
    <property type="project" value="TreeGrafter"/>
</dbReference>
<dbReference type="Proteomes" id="UP000316584">
    <property type="component" value="Chromosome"/>
</dbReference>
<name>A0A518N311_9GAMM</name>
<dbReference type="EMBL" id="CP042218">
    <property type="protein sequence ID" value="QDW66289.1"/>
    <property type="molecule type" value="Genomic_DNA"/>
</dbReference>
<dbReference type="PRINTS" id="PR00411">
    <property type="entry name" value="PNDRDTASEI"/>
</dbReference>
<dbReference type="SUPFAM" id="SSF50022">
    <property type="entry name" value="ISP domain"/>
    <property type="match status" value="1"/>
</dbReference>
<dbReference type="PRINTS" id="PR00368">
    <property type="entry name" value="FADPNR"/>
</dbReference>
<reference evidence="11 12" key="1">
    <citation type="submission" date="2019-07" db="EMBL/GenBank/DDBJ databases">
        <title>Full genome sequence of Luteimonas sp. Gr-4.</title>
        <authorList>
            <person name="Im W.-T."/>
        </authorList>
    </citation>
    <scope>NUCLEOTIDE SEQUENCE [LARGE SCALE GENOMIC DNA]</scope>
    <source>
        <strain evidence="11 12">Gr-4</strain>
    </source>
</reference>
<dbReference type="InterPro" id="IPR036922">
    <property type="entry name" value="Rieske_2Fe-2S_sf"/>
</dbReference>
<dbReference type="SUPFAM" id="SSF51905">
    <property type="entry name" value="FAD/NAD(P)-binding domain"/>
    <property type="match status" value="2"/>
</dbReference>
<keyword evidence="8" id="KW-0411">Iron-sulfur</keyword>
<keyword evidence="4" id="KW-0479">Metal-binding</keyword>